<name>A0A1E3GZ46_9HYPH</name>
<organism evidence="1 2">
    <name type="scientific">Methylobrevis pamukkalensis</name>
    <dbReference type="NCBI Taxonomy" id="1439726"/>
    <lineage>
        <taxon>Bacteria</taxon>
        <taxon>Pseudomonadati</taxon>
        <taxon>Pseudomonadota</taxon>
        <taxon>Alphaproteobacteria</taxon>
        <taxon>Hyphomicrobiales</taxon>
        <taxon>Pleomorphomonadaceae</taxon>
        <taxon>Methylobrevis</taxon>
    </lineage>
</organism>
<evidence type="ECO:0000313" key="1">
    <source>
        <dbReference type="EMBL" id="ODN69205.1"/>
    </source>
</evidence>
<proteinExistence type="predicted"/>
<accession>A0A1E3GZ46</accession>
<dbReference type="SUPFAM" id="SSF53335">
    <property type="entry name" value="S-adenosyl-L-methionine-dependent methyltransferases"/>
    <property type="match status" value="1"/>
</dbReference>
<evidence type="ECO:0008006" key="3">
    <source>
        <dbReference type="Google" id="ProtNLM"/>
    </source>
</evidence>
<comment type="caution">
    <text evidence="1">The sequence shown here is derived from an EMBL/GenBank/DDBJ whole genome shotgun (WGS) entry which is preliminary data.</text>
</comment>
<evidence type="ECO:0000313" key="2">
    <source>
        <dbReference type="Proteomes" id="UP000094622"/>
    </source>
</evidence>
<keyword evidence="2" id="KW-1185">Reference proteome</keyword>
<dbReference type="Proteomes" id="UP000094622">
    <property type="component" value="Unassembled WGS sequence"/>
</dbReference>
<protein>
    <recommendedName>
        <fullName evidence="3">Methyltransferase</fullName>
    </recommendedName>
</protein>
<reference evidence="1 2" key="1">
    <citation type="submission" date="2016-07" db="EMBL/GenBank/DDBJ databases">
        <title>Draft Genome Sequence of Methylobrevis pamukkalensis PK2.</title>
        <authorList>
            <person name="Vasilenko O.V."/>
            <person name="Doronina N.V."/>
            <person name="Shmareva M.N."/>
            <person name="Tarlachkov S.V."/>
            <person name="Mustakhimov I."/>
            <person name="Trotsenko Y.A."/>
        </authorList>
    </citation>
    <scope>NUCLEOTIDE SEQUENCE [LARGE SCALE GENOMIC DNA]</scope>
    <source>
        <strain evidence="1 2">PK2</strain>
    </source>
</reference>
<dbReference type="RefSeq" id="WP_069307804.1">
    <property type="nucleotide sequence ID" value="NZ_MCRJ01000103.1"/>
</dbReference>
<dbReference type="EMBL" id="MCRJ01000103">
    <property type="protein sequence ID" value="ODN69205.1"/>
    <property type="molecule type" value="Genomic_DNA"/>
</dbReference>
<dbReference type="PATRIC" id="fig|1439726.3.peg.3651"/>
<dbReference type="InterPro" id="IPR029063">
    <property type="entry name" value="SAM-dependent_MTases_sf"/>
</dbReference>
<dbReference type="AlphaFoldDB" id="A0A1E3GZ46"/>
<gene>
    <name evidence="1" type="ORF">A6302_03467</name>
</gene>
<sequence length="235" mass="25890">MSAPSARGLFRATGKTPRPVAIRDLITGEIRKVEGGLEREKDDFNRTPPEPTRAFLATEGGRLRSFGKVWEPAAGDGAMVRELVAAGLDVVASDLIDRGCGAEIRSFYDYATPPAPAIVTNPPFQDCGWGNGKARWLRHALAMPDLRYMALLLNWSWPGAGGLGPFWAEHPPARVYLMRWKIDFTGQGAPPALHAWFVWDAAHRARHGGETVLRMLDRADARQGEMFGDEREAAE</sequence>
<dbReference type="OrthoDB" id="1079385at2"/>